<gene>
    <name evidence="5" type="ORF">EIN_525090</name>
</gene>
<evidence type="ECO:0000256" key="2">
    <source>
        <dbReference type="SAM" id="Coils"/>
    </source>
</evidence>
<dbReference type="OrthoDB" id="28632at2759"/>
<keyword evidence="1" id="KW-0343">GTPase activation</keyword>
<dbReference type="Proteomes" id="UP000014680">
    <property type="component" value="Unassembled WGS sequence"/>
</dbReference>
<dbReference type="CDD" id="cd04519">
    <property type="entry name" value="RasGAP"/>
    <property type="match status" value="1"/>
</dbReference>
<evidence type="ECO:0000259" key="4">
    <source>
        <dbReference type="PROSITE" id="PS50018"/>
    </source>
</evidence>
<keyword evidence="2" id="KW-0175">Coiled coil</keyword>
<evidence type="ECO:0000313" key="6">
    <source>
        <dbReference type="Proteomes" id="UP000014680"/>
    </source>
</evidence>
<organism evidence="5 6">
    <name type="scientific">Entamoeba invadens IP1</name>
    <dbReference type="NCBI Taxonomy" id="370355"/>
    <lineage>
        <taxon>Eukaryota</taxon>
        <taxon>Amoebozoa</taxon>
        <taxon>Evosea</taxon>
        <taxon>Archamoebae</taxon>
        <taxon>Mastigamoebida</taxon>
        <taxon>Entamoebidae</taxon>
        <taxon>Entamoeba</taxon>
    </lineage>
</organism>
<dbReference type="InterPro" id="IPR039360">
    <property type="entry name" value="Ras_GTPase"/>
</dbReference>
<dbReference type="EMBL" id="KB206604">
    <property type="protein sequence ID" value="ELP89564.1"/>
    <property type="molecule type" value="Genomic_DNA"/>
</dbReference>
<dbReference type="InterPro" id="IPR008936">
    <property type="entry name" value="Rho_GTPase_activation_prot"/>
</dbReference>
<name>A0A0A1UBF5_ENTIV</name>
<sequence length="427" mass="49998">MSCNRYFSKVKGDSFSCSSKTNTKSLSSRNSIMNFEDFSVEMIYYDNNSHSSQQPSSPVKLFSPKKRAPSPLNRKSPEERMRRMLFNFPSPLLKTYCEVFVKPEGCNYFYVKTLLQFYSSRGKLTDLLINLAFEEIEKTNCHNALFRGNTVFTRVFFYYLNHYCSDFLTRTTRKVVNEINSNEKYSRLNELSRDSDEFKKAFEDILKVFTNTLKEEKPQFPSHLQEILRSIFTQINDYRDKKQALSTTTTLLFLRFLLTPFSAVPNVLIETQKLITEITNKRKSCTFITQSTDQTTNFKRSIESYIEGVLFGPTTFALSNRGFDYSEQENSLIALINVIKQEMRIFSTKYKGDFDEVFSLLKGKTDVLATCSISYFTDEYTRWMEEREKKAIKENEVLRKRIDVLKENIDRIKTRISAVEVVSNFCF</sequence>
<dbReference type="PANTHER" id="PTHR10194:SF151">
    <property type="entry name" value="NEUROFIBROMIN-A"/>
    <property type="match status" value="1"/>
</dbReference>
<dbReference type="SUPFAM" id="SSF48350">
    <property type="entry name" value="GTPase activation domain, GAP"/>
    <property type="match status" value="1"/>
</dbReference>
<dbReference type="PROSITE" id="PS50018">
    <property type="entry name" value="RAS_GTPASE_ACTIV_2"/>
    <property type="match status" value="1"/>
</dbReference>
<evidence type="ECO:0000256" key="3">
    <source>
        <dbReference type="SAM" id="MobiDB-lite"/>
    </source>
</evidence>
<feature type="domain" description="Ras-GAP" evidence="4">
    <location>
        <begin position="106"/>
        <end position="297"/>
    </location>
</feature>
<reference evidence="5 6" key="1">
    <citation type="submission" date="2012-10" db="EMBL/GenBank/DDBJ databases">
        <authorList>
            <person name="Zafar N."/>
            <person name="Inman J."/>
            <person name="Hall N."/>
            <person name="Lorenzi H."/>
            <person name="Caler E."/>
        </authorList>
    </citation>
    <scope>NUCLEOTIDE SEQUENCE [LARGE SCALE GENOMIC DNA]</scope>
    <source>
        <strain evidence="5 6">IP1</strain>
    </source>
</reference>
<evidence type="ECO:0000256" key="1">
    <source>
        <dbReference type="ARBA" id="ARBA00022468"/>
    </source>
</evidence>
<dbReference type="KEGG" id="eiv:EIN_525090"/>
<dbReference type="AlphaFoldDB" id="A0A0A1UBF5"/>
<dbReference type="RefSeq" id="XP_004256335.1">
    <property type="nucleotide sequence ID" value="XM_004256287.1"/>
</dbReference>
<dbReference type="InterPro" id="IPR001936">
    <property type="entry name" value="RasGAP_dom"/>
</dbReference>
<dbReference type="PANTHER" id="PTHR10194">
    <property type="entry name" value="RAS GTPASE-ACTIVATING PROTEINS"/>
    <property type="match status" value="1"/>
</dbReference>
<dbReference type="GeneID" id="14888553"/>
<dbReference type="VEuPathDB" id="AmoebaDB:EIN_525090"/>
<accession>A0A0A1UBF5</accession>
<feature type="region of interest" description="Disordered" evidence="3">
    <location>
        <begin position="49"/>
        <end position="76"/>
    </location>
</feature>
<dbReference type="OMA" id="FTQINDY"/>
<feature type="compositionally biased region" description="Low complexity" evidence="3">
    <location>
        <begin position="49"/>
        <end position="58"/>
    </location>
</feature>
<dbReference type="GO" id="GO:0005096">
    <property type="term" value="F:GTPase activator activity"/>
    <property type="evidence" value="ECO:0007669"/>
    <property type="project" value="UniProtKB-KW"/>
</dbReference>
<proteinExistence type="predicted"/>
<dbReference type="Gene3D" id="1.10.506.10">
    <property type="entry name" value="GTPase Activation - p120gap, domain 1"/>
    <property type="match status" value="1"/>
</dbReference>
<evidence type="ECO:0000313" key="5">
    <source>
        <dbReference type="EMBL" id="ELP89564.1"/>
    </source>
</evidence>
<feature type="coiled-coil region" evidence="2">
    <location>
        <begin position="388"/>
        <end position="415"/>
    </location>
</feature>
<keyword evidence="6" id="KW-1185">Reference proteome</keyword>
<protein>
    <recommendedName>
        <fullName evidence="4">Ras-GAP domain-containing protein</fullName>
    </recommendedName>
</protein>